<organism evidence="17 18">
    <name type="scientific">Vogesella aquatica</name>
    <dbReference type="NCBI Taxonomy" id="2984206"/>
    <lineage>
        <taxon>Bacteria</taxon>
        <taxon>Pseudomonadati</taxon>
        <taxon>Pseudomonadota</taxon>
        <taxon>Betaproteobacteria</taxon>
        <taxon>Neisseriales</taxon>
        <taxon>Chromobacteriaceae</taxon>
        <taxon>Vogesella</taxon>
    </lineage>
</organism>
<comment type="subcellular location">
    <subcellularLocation>
        <location evidence="2 14">Cell inner membrane</location>
        <topology evidence="2 14">Multi-pass membrane protein</topology>
    </subcellularLocation>
</comment>
<keyword evidence="8" id="KW-0479">Metal-binding</keyword>
<name>A0ABT5IX03_9NEIS</name>
<evidence type="ECO:0000256" key="4">
    <source>
        <dbReference type="ARBA" id="ARBA00022448"/>
    </source>
</evidence>
<dbReference type="EMBL" id="JAQQLF010000008">
    <property type="protein sequence ID" value="MDC7717098.1"/>
    <property type="molecule type" value="Genomic_DNA"/>
</dbReference>
<evidence type="ECO:0000256" key="6">
    <source>
        <dbReference type="ARBA" id="ARBA00022519"/>
    </source>
</evidence>
<feature type="domain" description="Type II secretion system protein GspF" evidence="16">
    <location>
        <begin position="67"/>
        <end position="190"/>
    </location>
</feature>
<proteinExistence type="inferred from homology"/>
<dbReference type="InterPro" id="IPR011850">
    <property type="entry name" value="T2SS_GspF"/>
</dbReference>
<evidence type="ECO:0000313" key="18">
    <source>
        <dbReference type="Proteomes" id="UP001219956"/>
    </source>
</evidence>
<keyword evidence="5" id="KW-1003">Cell membrane</keyword>
<comment type="function">
    <text evidence="1">Component of the type II secretion system inner membrane complex required for the energy-dependent secretion of extracellular factors such as proteases and toxins from the periplasm.</text>
</comment>
<dbReference type="InterPro" id="IPR042094">
    <property type="entry name" value="T2SS_GspF_sf"/>
</dbReference>
<evidence type="ECO:0000256" key="11">
    <source>
        <dbReference type="ARBA" id="ARBA00022989"/>
    </source>
</evidence>
<dbReference type="PRINTS" id="PR00812">
    <property type="entry name" value="BCTERIALGSPF"/>
</dbReference>
<dbReference type="Proteomes" id="UP001219956">
    <property type="component" value="Unassembled WGS sequence"/>
</dbReference>
<evidence type="ECO:0000259" key="16">
    <source>
        <dbReference type="Pfam" id="PF00482"/>
    </source>
</evidence>
<accession>A0ABT5IX03</accession>
<comment type="caution">
    <text evidence="17">The sequence shown here is derived from an EMBL/GenBank/DDBJ whole genome shotgun (WGS) entry which is preliminary data.</text>
</comment>
<dbReference type="PANTHER" id="PTHR30012">
    <property type="entry name" value="GENERAL SECRETION PATHWAY PROTEIN"/>
    <property type="match status" value="1"/>
</dbReference>
<dbReference type="PROSITE" id="PS00874">
    <property type="entry name" value="T2SP_F"/>
    <property type="match status" value="1"/>
</dbReference>
<dbReference type="NCBIfam" id="TIGR02120">
    <property type="entry name" value="GspF"/>
    <property type="match status" value="1"/>
</dbReference>
<evidence type="ECO:0000256" key="12">
    <source>
        <dbReference type="ARBA" id="ARBA00023136"/>
    </source>
</evidence>
<evidence type="ECO:0000256" key="3">
    <source>
        <dbReference type="ARBA" id="ARBA00005745"/>
    </source>
</evidence>
<dbReference type="PANTHER" id="PTHR30012:SF0">
    <property type="entry name" value="TYPE II SECRETION SYSTEM PROTEIN F-RELATED"/>
    <property type="match status" value="1"/>
</dbReference>
<evidence type="ECO:0000313" key="17">
    <source>
        <dbReference type="EMBL" id="MDC7717098.1"/>
    </source>
</evidence>
<protein>
    <recommendedName>
        <fullName evidence="13">General secretion pathway protein F</fullName>
    </recommendedName>
</protein>
<gene>
    <name evidence="17" type="primary">gspF</name>
    <name evidence="17" type="ORF">PQU95_07690</name>
</gene>
<evidence type="ECO:0000256" key="9">
    <source>
        <dbReference type="ARBA" id="ARBA00022837"/>
    </source>
</evidence>
<keyword evidence="12 15" id="KW-0472">Membrane</keyword>
<dbReference type="Pfam" id="PF00482">
    <property type="entry name" value="T2SSF"/>
    <property type="match status" value="2"/>
</dbReference>
<keyword evidence="18" id="KW-1185">Reference proteome</keyword>
<dbReference type="RefSeq" id="WP_272751447.1">
    <property type="nucleotide sequence ID" value="NZ_JAQQLF010000008.1"/>
</dbReference>
<evidence type="ECO:0000256" key="8">
    <source>
        <dbReference type="ARBA" id="ARBA00022723"/>
    </source>
</evidence>
<evidence type="ECO:0000256" key="14">
    <source>
        <dbReference type="RuleBase" id="RU003923"/>
    </source>
</evidence>
<evidence type="ECO:0000256" key="1">
    <source>
        <dbReference type="ARBA" id="ARBA00002684"/>
    </source>
</evidence>
<keyword evidence="4 14" id="KW-0813">Transport</keyword>
<evidence type="ECO:0000256" key="13">
    <source>
        <dbReference type="ARBA" id="ARBA00030750"/>
    </source>
</evidence>
<evidence type="ECO:0000256" key="15">
    <source>
        <dbReference type="SAM" id="Phobius"/>
    </source>
</evidence>
<keyword evidence="10" id="KW-0653">Protein transport</keyword>
<dbReference type="InterPro" id="IPR001992">
    <property type="entry name" value="T2SS_GspF/T4SS_PilC_CS"/>
</dbReference>
<evidence type="ECO:0000256" key="7">
    <source>
        <dbReference type="ARBA" id="ARBA00022692"/>
    </source>
</evidence>
<feature type="transmembrane region" description="Helical" evidence="15">
    <location>
        <begin position="373"/>
        <end position="394"/>
    </location>
</feature>
<evidence type="ECO:0000256" key="10">
    <source>
        <dbReference type="ARBA" id="ARBA00022927"/>
    </source>
</evidence>
<feature type="transmembrane region" description="Helical" evidence="15">
    <location>
        <begin position="163"/>
        <end position="189"/>
    </location>
</feature>
<comment type="similarity">
    <text evidence="3 14">Belongs to the GSP F family.</text>
</comment>
<keyword evidence="6" id="KW-0997">Cell inner membrane</keyword>
<keyword evidence="11 15" id="KW-1133">Transmembrane helix</keyword>
<dbReference type="Gene3D" id="1.20.81.30">
    <property type="entry name" value="Type II secretion system (T2SS), domain F"/>
    <property type="match status" value="2"/>
</dbReference>
<keyword evidence="7 14" id="KW-0812">Transmembrane</keyword>
<feature type="transmembrane region" description="Helical" evidence="15">
    <location>
        <begin position="220"/>
        <end position="239"/>
    </location>
</feature>
<feature type="domain" description="Type II secretion system protein GspF" evidence="16">
    <location>
        <begin position="272"/>
        <end position="392"/>
    </location>
</feature>
<reference evidence="17 18" key="1">
    <citation type="submission" date="2023-01" db="EMBL/GenBank/DDBJ databases">
        <title>Novel species of the genus Vogesella isolated from rivers.</title>
        <authorList>
            <person name="Lu H."/>
        </authorList>
    </citation>
    <scope>NUCLEOTIDE SEQUENCE [LARGE SCALE GENOMIC DNA]</scope>
    <source>
        <strain evidence="17 18">DC21W</strain>
    </source>
</reference>
<sequence>MAAFKYTALDAAGKEHGGLLEADSARAARAQLRERGLLPLELDSVAAPRQGSSLLARGLPRAELVMFTQQLATLLDAGLPLERALAAITEQSEHPRTRAVLAQVRSDILEGKSLAQALAGAPAVFNSLYRSLVQGGEQSGHLGQVMAKLAHYLDQRQHTQQKVALAMAYPAVVTVVALLVVGGLMAYVVPQVVSVFAQSKQTLPLLTRMLVASSHFLRDWGVVLLLLIVAAAAAIWRMLQVPALRRAWHGQLLRLPVIGRLLQALNTARMASTLSILVGSGVPLLTALDTARGIVSLIPMQDAIADTAAKVREGMALSRALGSTRQFPPVLIHLIGSGEASGRLADMLDRAAVQQQQEVERKLATFTTLMEPLLILVMGGLVLLIVMAIMMPIIDMNQMVR</sequence>
<dbReference type="InterPro" id="IPR003004">
    <property type="entry name" value="GspF/PilC"/>
</dbReference>
<dbReference type="InterPro" id="IPR018076">
    <property type="entry name" value="T2SS_GspF_dom"/>
</dbReference>
<keyword evidence="9" id="KW-0106">Calcium</keyword>
<evidence type="ECO:0000256" key="2">
    <source>
        <dbReference type="ARBA" id="ARBA00004429"/>
    </source>
</evidence>
<evidence type="ECO:0000256" key="5">
    <source>
        <dbReference type="ARBA" id="ARBA00022475"/>
    </source>
</evidence>